<dbReference type="Pfam" id="PF00176">
    <property type="entry name" value="SNF2-rel_dom"/>
    <property type="match status" value="1"/>
</dbReference>
<gene>
    <name evidence="14" type="primary">dom</name>
    <name evidence="14" type="ORF">Anas_07666</name>
</gene>
<feature type="compositionally biased region" description="Low complexity" evidence="10">
    <location>
        <begin position="1157"/>
        <end position="1175"/>
    </location>
</feature>
<dbReference type="GO" id="GO:0016887">
    <property type="term" value="F:ATP hydrolysis activity"/>
    <property type="evidence" value="ECO:0007669"/>
    <property type="project" value="TreeGrafter"/>
</dbReference>
<name>A0A5N5SQV8_9CRUS</name>
<feature type="compositionally biased region" description="Acidic residues" evidence="10">
    <location>
        <begin position="375"/>
        <end position="391"/>
    </location>
</feature>
<comment type="subcellular location">
    <subcellularLocation>
        <location evidence="1">Nucleus</location>
    </subcellularLocation>
</comment>
<dbReference type="SMART" id="SM00487">
    <property type="entry name" value="DEXDc"/>
    <property type="match status" value="1"/>
</dbReference>
<dbReference type="Pfam" id="PF07529">
    <property type="entry name" value="HSA"/>
    <property type="match status" value="1"/>
</dbReference>
<evidence type="ECO:0000256" key="3">
    <source>
        <dbReference type="ARBA" id="ARBA00022741"/>
    </source>
</evidence>
<feature type="compositionally biased region" description="Basic and acidic residues" evidence="10">
    <location>
        <begin position="493"/>
        <end position="509"/>
    </location>
</feature>
<evidence type="ECO:0000256" key="7">
    <source>
        <dbReference type="ARBA" id="ARBA00022853"/>
    </source>
</evidence>
<dbReference type="FunFam" id="3.40.50.10810:FF:000005">
    <property type="entry name" value="Photoperiod-independent early flowering 1"/>
    <property type="match status" value="1"/>
</dbReference>
<dbReference type="FunFam" id="1.20.120.850:FF:000012">
    <property type="entry name" value="protein PHOTOPERIOD-INDEPENDENT EARLY FLOWERING 1 isoform X3"/>
    <property type="match status" value="1"/>
</dbReference>
<evidence type="ECO:0000256" key="6">
    <source>
        <dbReference type="ARBA" id="ARBA00022840"/>
    </source>
</evidence>
<dbReference type="Gene3D" id="3.40.50.300">
    <property type="entry name" value="P-loop containing nucleotide triphosphate hydrolases"/>
    <property type="match status" value="1"/>
</dbReference>
<sequence>MEAHIKKSVVPSKRADDGAQIFEEVTFSTNGTENGIPSFSSTPQVRRSAPDSFSQSPPKRFKAEDKPTNEVQLRNVILDWKRERINSLANSYNEHLLEHFFLDHDGNLMDMQNWLRNPSPELINHIKKQKLEGDQSLEARFVGNDPSFNFKVKDEHSSVQQNKSSLPPKVVKKYGTLGLKHKNVVHSDVIGSSLQQDQMVEKARQEAYIIQRISTLRKEGLWGEKKLPKVQEAARPKAHWDYLLEEMVWLSADFAQERKWKKAAAKKCAKMVQKYFQDKAVQAQKAEKEQEMKLRKIASFVAKEVRTFWSNVGKLIEFKVNARLDEKKKKALDQQLSFIVDQTEKYSSMLAESMKKPDSSNVVSTPTETQKDTSISDDEFQPEEPSDDDEATIAKEEDNPEEQASEVQLLQKESEQTLEDILNDLPADYFENRENSDMECEDENESVPESKEIASTSTTKESVKEQEIGKKETNDGDDDFEMKGESEDDEETIEKQEQEEKDINHKQELEDLEAENAMSVEDIRKKYEALASSSAPFKELGEEEEEEEEEDDDAKSDATMKSIDSDDEDEVLDGDDDDDEDEEDDEDNGSSEESSSVKKDVEEDEETLGIEDLIDQSFHDHEEEDASASVKERNEKVDKELQDASAVAESLQPKGFTLSSTSVTTPIPFLLKHTLREYQHVGLDWLVTMFEKKLNGILADEMGLGKTIQTIALLAHLACEKKIWGPHLIVVPTSVMLNWEMEFKKWCPAFKILTYYGTQKERKLKRQGWTKSNAFHVCITSYKLVIQDHQSFRRKKWRYFILDEAQNIKNFKSQRWQLLLNFQSQRRLLLTGTPLQNSLMELWSLMHFLMPNIFASHREFREWFSNPVTGMIEGNKEYNDSIIKRLHKVLRPFILRRLKSEVEQQMPKKYEHVVMCRLSKRQRFLYEEFMSRTKTKDTLASGNFLSVINILMQLRKVCNHPNLFEPRPTVSPFMMSALLYDAPSLVYGITSYDPFKHVDLFSLNLLLSELEVCLTAFAAHRIRRFQAPQKLIQEIDSLAEPPPKCPAGKIKLHVRPSSQPIPRPGISTLLGNQRAAAPSVVTLKPVTTSTTTTPTVSASNSFQTSSQWQSGVRFQLVQHGGSYKAIPLPPGSTGGMLVQQTPQGPRLIMPQRTVQPSTAATSQINTSTTSTSSGTGSVGGLQLVQTSAGQYLLTSSPIQKTTNTSASSIGLSGNTAVALLQRLQGLKGLQGSVITTGAGGRPVLRLPTSSLRPNITLPTSNTSTVAANASTVASKPIPHNYGTNQQVTQAAKTPQNSANSSPIVSPAKIPQNKNQSNDSKEVEASSSKKKEEVSNKSIFYLSDLEEQRKHKRKEKLCFIASLNTRRCHACPIYGSDLMEAVSVLLGPIKDAALNEASFNGQGMVHCQNAPVTSIDQYWLQTECLSNLVKTPEKYLEELRDITDRFVFCVPAVVAPTPSIRVSHPHPSILWENTCKEFILKQELAKPLSPLHPIVNASVTQFPDPRLIQYDCGKLQTLDKLLRQLKNGSHRVLIFTQMTKMLDVFEVFLNFHGHLYLRLDGTTKVEQRQTLMERFNQDKRIFAFILSTRSGGIGINLTGADTAQDRCHRIGQTRDVHIYRLISEKTIEENILKKANQKRLLGDLAIEGGNFTTASLKKNEKENVKVGYLENALAAAEDETDVQAAKTAKAEADAELAEFDENIPLDEQDGEEISKAEQEVALLMKQLTPIEKYAMHFLEESDEGILAEAERLAAEIEQQKKEWEMGRLQALQDEEKRFNIEEEDDEDMLTYSSVDAHNQVKNQGGKKEGRCRGRPRGRSVKSLKKVRKIVSSNLSSDENSCDSDNYNDSSSVENKDSYSEASDEEDSIAKRVKASEYSTLSLGRGSKGDKESPRTRSRGPLKINLWTLDETPLPLSGRTKLPGNSRSPIPDTVVDFHLENDNNETLMVNGDVNGHKDNSGRNEELLCLDGRDDGEDGMLVCKSTNDVPSILTSLSLPNGAFIAHFKKFKLYILSLKCGYRTLRKM</sequence>
<evidence type="ECO:0000256" key="9">
    <source>
        <dbReference type="ARBA" id="ARBA00023242"/>
    </source>
</evidence>
<keyword evidence="9" id="KW-0539">Nucleus</keyword>
<dbReference type="GO" id="GO:0003677">
    <property type="term" value="F:DNA binding"/>
    <property type="evidence" value="ECO:0007669"/>
    <property type="project" value="UniProtKB-KW"/>
</dbReference>
<keyword evidence="8" id="KW-0238">DNA-binding</keyword>
<feature type="compositionally biased region" description="Acidic residues" evidence="10">
    <location>
        <begin position="541"/>
        <end position="554"/>
    </location>
</feature>
<comment type="caution">
    <text evidence="14">The sequence shown here is derived from an EMBL/GenBank/DDBJ whole genome shotgun (WGS) entry which is preliminary data.</text>
</comment>
<evidence type="ECO:0000256" key="5">
    <source>
        <dbReference type="ARBA" id="ARBA00022806"/>
    </source>
</evidence>
<comment type="similarity">
    <text evidence="2">Belongs to the SNF2/RAD54 helicase family. SWR1 subfamily.</text>
</comment>
<feature type="region of interest" description="Disordered" evidence="10">
    <location>
        <begin position="618"/>
        <end position="645"/>
    </location>
</feature>
<feature type="compositionally biased region" description="Acidic residues" evidence="10">
    <location>
        <begin position="565"/>
        <end position="590"/>
    </location>
</feature>
<evidence type="ECO:0000313" key="14">
    <source>
        <dbReference type="EMBL" id="KAB7496302.1"/>
    </source>
</evidence>
<feature type="compositionally biased region" description="Acidic residues" evidence="10">
    <location>
        <begin position="475"/>
        <end position="492"/>
    </location>
</feature>
<protein>
    <submittedName>
        <fullName evidence="14">Helicase domino</fullName>
    </submittedName>
</protein>
<evidence type="ECO:0000259" key="12">
    <source>
        <dbReference type="PROSITE" id="PS51194"/>
    </source>
</evidence>
<feature type="compositionally biased region" description="Basic and acidic residues" evidence="10">
    <location>
        <begin position="461"/>
        <end position="474"/>
    </location>
</feature>
<feature type="compositionally biased region" description="Low complexity" evidence="10">
    <location>
        <begin position="1830"/>
        <end position="1850"/>
    </location>
</feature>
<evidence type="ECO:0000256" key="2">
    <source>
        <dbReference type="ARBA" id="ARBA00009220"/>
    </source>
</evidence>
<dbReference type="CDD" id="cd18793">
    <property type="entry name" value="SF2_C_SNF"/>
    <property type="match status" value="1"/>
</dbReference>
<dbReference type="PANTHER" id="PTHR45685:SF1">
    <property type="entry name" value="HELICASE SRCAP"/>
    <property type="match status" value="1"/>
</dbReference>
<feature type="region of interest" description="Disordered" evidence="10">
    <location>
        <begin position="26"/>
        <end position="67"/>
    </location>
</feature>
<keyword evidence="7" id="KW-0156">Chromatin regulator</keyword>
<dbReference type="Proteomes" id="UP000326759">
    <property type="component" value="Unassembled WGS sequence"/>
</dbReference>
<dbReference type="InterPro" id="IPR001650">
    <property type="entry name" value="Helicase_C-like"/>
</dbReference>
<feature type="region of interest" description="Disordered" evidence="10">
    <location>
        <begin position="1791"/>
        <end position="1901"/>
    </location>
</feature>
<keyword evidence="3" id="KW-0547">Nucleotide-binding</keyword>
<dbReference type="OrthoDB" id="372624at2759"/>
<dbReference type="PROSITE" id="PS51194">
    <property type="entry name" value="HELICASE_CTER"/>
    <property type="match status" value="1"/>
</dbReference>
<feature type="region of interest" description="Disordered" evidence="10">
    <location>
        <begin position="1275"/>
        <end position="1329"/>
    </location>
</feature>
<feature type="compositionally biased region" description="Basic and acidic residues" evidence="10">
    <location>
        <begin position="630"/>
        <end position="642"/>
    </location>
</feature>
<feature type="compositionally biased region" description="Acidic residues" evidence="10">
    <location>
        <begin position="437"/>
        <end position="446"/>
    </location>
</feature>
<dbReference type="GO" id="GO:0004386">
    <property type="term" value="F:helicase activity"/>
    <property type="evidence" value="ECO:0007669"/>
    <property type="project" value="UniProtKB-KW"/>
</dbReference>
<dbReference type="InterPro" id="IPR014001">
    <property type="entry name" value="Helicase_ATP-bd"/>
</dbReference>
<dbReference type="SUPFAM" id="SSF52540">
    <property type="entry name" value="P-loop containing nucleoside triphosphate hydrolases"/>
    <property type="match status" value="2"/>
</dbReference>
<feature type="region of interest" description="Disordered" evidence="10">
    <location>
        <begin position="1153"/>
        <end position="1178"/>
    </location>
</feature>
<dbReference type="GO" id="GO:0005524">
    <property type="term" value="F:ATP binding"/>
    <property type="evidence" value="ECO:0007669"/>
    <property type="project" value="UniProtKB-KW"/>
</dbReference>
<dbReference type="InterPro" id="IPR050520">
    <property type="entry name" value="INO80/SWR1_helicase"/>
</dbReference>
<dbReference type="InterPro" id="IPR038718">
    <property type="entry name" value="SNF2-like_sf"/>
</dbReference>
<reference evidence="14 15" key="1">
    <citation type="journal article" date="2019" name="PLoS Biol.">
        <title>Sex chromosomes control vertical transmission of feminizing Wolbachia symbionts in an isopod.</title>
        <authorList>
            <person name="Becking T."/>
            <person name="Chebbi M.A."/>
            <person name="Giraud I."/>
            <person name="Moumen B."/>
            <person name="Laverre T."/>
            <person name="Caubet Y."/>
            <person name="Peccoud J."/>
            <person name="Gilbert C."/>
            <person name="Cordaux R."/>
        </authorList>
    </citation>
    <scope>NUCLEOTIDE SEQUENCE [LARGE SCALE GENOMIC DNA]</scope>
    <source>
        <strain evidence="14">ANa2</strain>
        <tissue evidence="14">Whole body excluding digestive tract and cuticle</tissue>
    </source>
</reference>
<feature type="compositionally biased region" description="Polar residues" evidence="10">
    <location>
        <begin position="1281"/>
        <end position="1303"/>
    </location>
</feature>
<accession>A0A5N5SQV8</accession>
<feature type="compositionally biased region" description="Basic and acidic residues" evidence="10">
    <location>
        <begin position="1318"/>
        <end position="1329"/>
    </location>
</feature>
<dbReference type="Gene3D" id="1.20.120.850">
    <property type="entry name" value="SWI2/SNF2 ATPases, N-terminal domain"/>
    <property type="match status" value="1"/>
</dbReference>
<organism evidence="14 15">
    <name type="scientific">Armadillidium nasatum</name>
    <dbReference type="NCBI Taxonomy" id="96803"/>
    <lineage>
        <taxon>Eukaryota</taxon>
        <taxon>Metazoa</taxon>
        <taxon>Ecdysozoa</taxon>
        <taxon>Arthropoda</taxon>
        <taxon>Crustacea</taxon>
        <taxon>Multicrustacea</taxon>
        <taxon>Malacostraca</taxon>
        <taxon>Eumalacostraca</taxon>
        <taxon>Peracarida</taxon>
        <taxon>Isopoda</taxon>
        <taxon>Oniscidea</taxon>
        <taxon>Crinocheta</taxon>
        <taxon>Armadillidiidae</taxon>
        <taxon>Armadillidium</taxon>
    </lineage>
</organism>
<feature type="domain" description="HSA" evidence="13">
    <location>
        <begin position="227"/>
        <end position="299"/>
    </location>
</feature>
<evidence type="ECO:0000256" key="10">
    <source>
        <dbReference type="SAM" id="MobiDB-lite"/>
    </source>
</evidence>
<feature type="region of interest" description="Disordered" evidence="10">
    <location>
        <begin position="529"/>
        <end position="606"/>
    </location>
</feature>
<keyword evidence="5 14" id="KW-0347">Helicase</keyword>
<evidence type="ECO:0000259" key="13">
    <source>
        <dbReference type="PROSITE" id="PS51204"/>
    </source>
</evidence>
<dbReference type="SMART" id="SM00573">
    <property type="entry name" value="HSA"/>
    <property type="match status" value="1"/>
</dbReference>
<evidence type="ECO:0000256" key="8">
    <source>
        <dbReference type="ARBA" id="ARBA00023125"/>
    </source>
</evidence>
<feature type="domain" description="Helicase ATP-binding" evidence="11">
    <location>
        <begin position="687"/>
        <end position="852"/>
    </location>
</feature>
<dbReference type="Pfam" id="PF00271">
    <property type="entry name" value="Helicase_C"/>
    <property type="match status" value="1"/>
</dbReference>
<dbReference type="Gene3D" id="3.40.50.10810">
    <property type="entry name" value="Tandem AAA-ATPase domain"/>
    <property type="match status" value="1"/>
</dbReference>
<dbReference type="InterPro" id="IPR014012">
    <property type="entry name" value="HSA_dom"/>
</dbReference>
<feature type="compositionally biased region" description="Basic residues" evidence="10">
    <location>
        <begin position="1811"/>
        <end position="1827"/>
    </location>
</feature>
<feature type="compositionally biased region" description="Polar residues" evidence="10">
    <location>
        <begin position="1791"/>
        <end position="1801"/>
    </location>
</feature>
<dbReference type="GO" id="GO:0000812">
    <property type="term" value="C:Swr1 complex"/>
    <property type="evidence" value="ECO:0007669"/>
    <property type="project" value="TreeGrafter"/>
</dbReference>
<evidence type="ECO:0000259" key="11">
    <source>
        <dbReference type="PROSITE" id="PS51192"/>
    </source>
</evidence>
<feature type="domain" description="Helicase C-terminal" evidence="12">
    <location>
        <begin position="1516"/>
        <end position="1687"/>
    </location>
</feature>
<feature type="compositionally biased region" description="Polar residues" evidence="10">
    <location>
        <begin position="26"/>
        <end position="57"/>
    </location>
</feature>
<dbReference type="GO" id="GO:0042393">
    <property type="term" value="F:histone binding"/>
    <property type="evidence" value="ECO:0007669"/>
    <property type="project" value="TreeGrafter"/>
</dbReference>
<dbReference type="InterPro" id="IPR000330">
    <property type="entry name" value="SNF2_N"/>
</dbReference>
<keyword evidence="6" id="KW-0067">ATP-binding</keyword>
<dbReference type="InterPro" id="IPR049730">
    <property type="entry name" value="SNF2/RAD54-like_C"/>
</dbReference>
<keyword evidence="4" id="KW-0378">Hydrolase</keyword>
<keyword evidence="15" id="KW-1185">Reference proteome</keyword>
<dbReference type="PROSITE" id="PS51192">
    <property type="entry name" value="HELICASE_ATP_BIND_1"/>
    <property type="match status" value="1"/>
</dbReference>
<evidence type="ECO:0000313" key="15">
    <source>
        <dbReference type="Proteomes" id="UP000326759"/>
    </source>
</evidence>
<dbReference type="SMART" id="SM00490">
    <property type="entry name" value="HELICc"/>
    <property type="match status" value="1"/>
</dbReference>
<proteinExistence type="inferred from homology"/>
<dbReference type="PANTHER" id="PTHR45685">
    <property type="entry name" value="HELICASE SRCAP-RELATED"/>
    <property type="match status" value="1"/>
</dbReference>
<evidence type="ECO:0000256" key="1">
    <source>
        <dbReference type="ARBA" id="ARBA00004123"/>
    </source>
</evidence>
<dbReference type="CDD" id="cd18003">
    <property type="entry name" value="DEXQc_SRCAP"/>
    <property type="match status" value="1"/>
</dbReference>
<evidence type="ECO:0000256" key="4">
    <source>
        <dbReference type="ARBA" id="ARBA00022801"/>
    </source>
</evidence>
<dbReference type="GO" id="GO:0006338">
    <property type="term" value="P:chromatin remodeling"/>
    <property type="evidence" value="ECO:0007669"/>
    <property type="project" value="TreeGrafter"/>
</dbReference>
<dbReference type="EMBL" id="SEYY01021517">
    <property type="protein sequence ID" value="KAB7496302.1"/>
    <property type="molecule type" value="Genomic_DNA"/>
</dbReference>
<feature type="region of interest" description="Disordered" evidence="10">
    <location>
        <begin position="350"/>
        <end position="517"/>
    </location>
</feature>
<dbReference type="InterPro" id="IPR027417">
    <property type="entry name" value="P-loop_NTPase"/>
</dbReference>
<dbReference type="PROSITE" id="PS51204">
    <property type="entry name" value="HSA"/>
    <property type="match status" value="1"/>
</dbReference>
<feature type="compositionally biased region" description="Polar residues" evidence="10">
    <location>
        <begin position="359"/>
        <end position="368"/>
    </location>
</feature>